<name>A0AAV5IUA8_9ROSI</name>
<feature type="region of interest" description="Disordered" evidence="1">
    <location>
        <begin position="33"/>
        <end position="56"/>
    </location>
</feature>
<gene>
    <name evidence="3" type="ORF">SLEP1_g14643</name>
</gene>
<keyword evidence="2" id="KW-1133">Transmembrane helix</keyword>
<sequence>MPSHNLQSYLPTPPSCARPCSALTATTPAPLLLYPSLQPPTPSPDPLHRTSLHPPLHQSPASSPLCINLQLYTVPAFLCTRSLRLYTRSPLLCATHAGNHVPLHARITGNHTPSAPSLRAIMHSSAPCSAPLPPTRCTYSPAPSLHSFYCTTLLRLLHSVPNPVSLLLARYSHVEKTVYTRQIGILRRSFFYVILFLFYYIVWVYIE</sequence>
<evidence type="ECO:0000313" key="4">
    <source>
        <dbReference type="Proteomes" id="UP001054252"/>
    </source>
</evidence>
<dbReference type="AlphaFoldDB" id="A0AAV5IUA8"/>
<keyword evidence="4" id="KW-1185">Reference proteome</keyword>
<evidence type="ECO:0000256" key="1">
    <source>
        <dbReference type="SAM" id="MobiDB-lite"/>
    </source>
</evidence>
<accession>A0AAV5IUA8</accession>
<evidence type="ECO:0000313" key="3">
    <source>
        <dbReference type="EMBL" id="GKV02180.1"/>
    </source>
</evidence>
<feature type="transmembrane region" description="Helical" evidence="2">
    <location>
        <begin position="189"/>
        <end position="206"/>
    </location>
</feature>
<keyword evidence="2" id="KW-0812">Transmembrane</keyword>
<dbReference type="EMBL" id="BPVZ01000018">
    <property type="protein sequence ID" value="GKV02180.1"/>
    <property type="molecule type" value="Genomic_DNA"/>
</dbReference>
<dbReference type="Proteomes" id="UP001054252">
    <property type="component" value="Unassembled WGS sequence"/>
</dbReference>
<keyword evidence="2" id="KW-0472">Membrane</keyword>
<evidence type="ECO:0000256" key="2">
    <source>
        <dbReference type="SAM" id="Phobius"/>
    </source>
</evidence>
<proteinExistence type="predicted"/>
<organism evidence="3 4">
    <name type="scientific">Rubroshorea leprosula</name>
    <dbReference type="NCBI Taxonomy" id="152421"/>
    <lineage>
        <taxon>Eukaryota</taxon>
        <taxon>Viridiplantae</taxon>
        <taxon>Streptophyta</taxon>
        <taxon>Embryophyta</taxon>
        <taxon>Tracheophyta</taxon>
        <taxon>Spermatophyta</taxon>
        <taxon>Magnoliopsida</taxon>
        <taxon>eudicotyledons</taxon>
        <taxon>Gunneridae</taxon>
        <taxon>Pentapetalae</taxon>
        <taxon>rosids</taxon>
        <taxon>malvids</taxon>
        <taxon>Malvales</taxon>
        <taxon>Dipterocarpaceae</taxon>
        <taxon>Rubroshorea</taxon>
    </lineage>
</organism>
<comment type="caution">
    <text evidence="3">The sequence shown here is derived from an EMBL/GenBank/DDBJ whole genome shotgun (WGS) entry which is preliminary data.</text>
</comment>
<reference evidence="3 4" key="1">
    <citation type="journal article" date="2021" name="Commun. Biol.">
        <title>The genome of Shorea leprosula (Dipterocarpaceae) highlights the ecological relevance of drought in aseasonal tropical rainforests.</title>
        <authorList>
            <person name="Ng K.K.S."/>
            <person name="Kobayashi M.J."/>
            <person name="Fawcett J.A."/>
            <person name="Hatakeyama M."/>
            <person name="Paape T."/>
            <person name="Ng C.H."/>
            <person name="Ang C.C."/>
            <person name="Tnah L.H."/>
            <person name="Lee C.T."/>
            <person name="Nishiyama T."/>
            <person name="Sese J."/>
            <person name="O'Brien M.J."/>
            <person name="Copetti D."/>
            <person name="Mohd Noor M.I."/>
            <person name="Ong R.C."/>
            <person name="Putra M."/>
            <person name="Sireger I.Z."/>
            <person name="Indrioko S."/>
            <person name="Kosugi Y."/>
            <person name="Izuno A."/>
            <person name="Isagi Y."/>
            <person name="Lee S.L."/>
            <person name="Shimizu K.K."/>
        </authorList>
    </citation>
    <scope>NUCLEOTIDE SEQUENCE [LARGE SCALE GENOMIC DNA]</scope>
    <source>
        <strain evidence="3">214</strain>
    </source>
</reference>
<protein>
    <submittedName>
        <fullName evidence="3">Uncharacterized protein</fullName>
    </submittedName>
</protein>